<evidence type="ECO:0000313" key="2">
    <source>
        <dbReference type="Proteomes" id="UP001165186"/>
    </source>
</evidence>
<name>A0ACB5SMX7_9PEZI</name>
<keyword evidence="2" id="KW-1185">Reference proteome</keyword>
<reference evidence="1" key="1">
    <citation type="submission" date="2024-09" db="EMBL/GenBank/DDBJ databases">
        <title>Draft Genome Sequences of Neofusicoccum parvum.</title>
        <authorList>
            <person name="Ashida A."/>
            <person name="Camagna M."/>
            <person name="Tanaka A."/>
            <person name="Takemoto D."/>
        </authorList>
    </citation>
    <scope>NUCLEOTIDE SEQUENCE</scope>
    <source>
        <strain evidence="1">PPO83</strain>
    </source>
</reference>
<dbReference type="EMBL" id="BSXG01000144">
    <property type="protein sequence ID" value="GME48689.1"/>
    <property type="molecule type" value="Genomic_DNA"/>
</dbReference>
<proteinExistence type="predicted"/>
<comment type="caution">
    <text evidence="1">The sequence shown here is derived from an EMBL/GenBank/DDBJ whole genome shotgun (WGS) entry which is preliminary data.</text>
</comment>
<protein>
    <submittedName>
        <fullName evidence="1">Uncharacterized protein</fullName>
    </submittedName>
</protein>
<organism evidence="1 2">
    <name type="scientific">Neofusicoccum parvum</name>
    <dbReference type="NCBI Taxonomy" id="310453"/>
    <lineage>
        <taxon>Eukaryota</taxon>
        <taxon>Fungi</taxon>
        <taxon>Dikarya</taxon>
        <taxon>Ascomycota</taxon>
        <taxon>Pezizomycotina</taxon>
        <taxon>Dothideomycetes</taxon>
        <taxon>Dothideomycetes incertae sedis</taxon>
        <taxon>Botryosphaeriales</taxon>
        <taxon>Botryosphaeriaceae</taxon>
        <taxon>Neofusicoccum</taxon>
    </lineage>
</organism>
<sequence>MSVVQPELTSNKEDVVSEAENPMDLLAGEGPTPIPLPRPPLPSTLAPKPFIISTSLSIHRRDLVKSIQNLYPAAQLIERDLSQTAAPPNPSAGPDLILSPSTGLVLTTLQRLKQRPLPGQPHAATGAQTLQTQLSQLAPSFPHLLVLVASAYPHHPDPSDCAALASIHASAASLLPRTRVSVALVPGDDRALAAWIAAAMAGAADGFAVVDDETLWERWLQRAGLNAFAAQAVLARVKDVGPGGPAAFVAMRGEERERVLAEVLGGGGVLERVGRRVDGVWPRVKG</sequence>
<evidence type="ECO:0000313" key="1">
    <source>
        <dbReference type="EMBL" id="GME48689.1"/>
    </source>
</evidence>
<accession>A0ACB5SMX7</accession>
<dbReference type="Proteomes" id="UP001165186">
    <property type="component" value="Unassembled WGS sequence"/>
</dbReference>
<gene>
    <name evidence="1" type="primary">g8743</name>
    <name evidence="1" type="ORF">NpPPO83_00008743</name>
</gene>